<gene>
    <name evidence="4" type="ORF">BE18_36705</name>
</gene>
<feature type="binding site" evidence="3">
    <location>
        <position position="145"/>
    </location>
    <ligand>
        <name>a divalent metal cation</name>
        <dbReference type="ChEBI" id="CHEBI:60240"/>
    </ligand>
</feature>
<sequence length="180" mass="20656">MSWVDQYRALARYNLWMNDKLYALVGKLDDAERKRDRGAFFRSIHGTLNHILLADRRWMGRFTGDEERFAVRDASGKAIEITSLSQELYADFDDLSRERARTDADILAWVHAIDEQALSGDLTFTRGGTVLTQPLWWTVGHFFNHQTHHRGQVTTLLTQMGIDPGVTDLFAMQVEEKSAP</sequence>
<dbReference type="AlphaFoldDB" id="A0A150STK1"/>
<organism evidence="4 5">
    <name type="scientific">Sorangium cellulosum</name>
    <name type="common">Polyangium cellulosum</name>
    <dbReference type="NCBI Taxonomy" id="56"/>
    <lineage>
        <taxon>Bacteria</taxon>
        <taxon>Pseudomonadati</taxon>
        <taxon>Myxococcota</taxon>
        <taxon>Polyangia</taxon>
        <taxon>Polyangiales</taxon>
        <taxon>Polyangiaceae</taxon>
        <taxon>Sorangium</taxon>
    </lineage>
</organism>
<feature type="binding site" evidence="3">
    <location>
        <position position="50"/>
    </location>
    <ligand>
        <name>a divalent metal cation</name>
        <dbReference type="ChEBI" id="CHEBI:60240"/>
    </ligand>
</feature>
<dbReference type="SUPFAM" id="SSF109854">
    <property type="entry name" value="DinB/YfiT-like putative metalloenzymes"/>
    <property type="match status" value="1"/>
</dbReference>
<feature type="non-terminal residue" evidence="4">
    <location>
        <position position="180"/>
    </location>
</feature>
<evidence type="ECO:0000313" key="5">
    <source>
        <dbReference type="Proteomes" id="UP000075515"/>
    </source>
</evidence>
<evidence type="ECO:0000256" key="1">
    <source>
        <dbReference type="ARBA" id="ARBA00008635"/>
    </source>
</evidence>
<dbReference type="Gene3D" id="1.20.120.450">
    <property type="entry name" value="dinb family like domain"/>
    <property type="match status" value="1"/>
</dbReference>
<dbReference type="EMBL" id="JEMC01000120">
    <property type="protein sequence ID" value="KYG03935.1"/>
    <property type="molecule type" value="Genomic_DNA"/>
</dbReference>
<dbReference type="Pfam" id="PF05163">
    <property type="entry name" value="DinB"/>
    <property type="match status" value="1"/>
</dbReference>
<dbReference type="Proteomes" id="UP000075515">
    <property type="component" value="Unassembled WGS sequence"/>
</dbReference>
<reference evidence="4 5" key="1">
    <citation type="submission" date="2014-02" db="EMBL/GenBank/DDBJ databases">
        <title>The small core and large imbalanced accessory genome model reveals a collaborative survival strategy of Sorangium cellulosum strains in nature.</title>
        <authorList>
            <person name="Han K."/>
            <person name="Peng R."/>
            <person name="Blom J."/>
            <person name="Li Y.-Z."/>
        </authorList>
    </citation>
    <scope>NUCLEOTIDE SEQUENCE [LARGE SCALE GENOMIC DNA]</scope>
    <source>
        <strain evidence="4 5">So0149</strain>
    </source>
</reference>
<evidence type="ECO:0000256" key="3">
    <source>
        <dbReference type="PIRSR" id="PIRSR607837-1"/>
    </source>
</evidence>
<proteinExistence type="inferred from homology"/>
<comment type="similarity">
    <text evidence="1">Belongs to the DinB family.</text>
</comment>
<protein>
    <submittedName>
        <fullName evidence="4">Damage-inducible protein DinB</fullName>
    </submittedName>
</protein>
<keyword evidence="2 3" id="KW-0479">Metal-binding</keyword>
<dbReference type="InterPro" id="IPR034660">
    <property type="entry name" value="DinB/YfiT-like"/>
</dbReference>
<accession>A0A150STK1</accession>
<dbReference type="GO" id="GO:0046872">
    <property type="term" value="F:metal ion binding"/>
    <property type="evidence" value="ECO:0007669"/>
    <property type="project" value="UniProtKB-KW"/>
</dbReference>
<feature type="binding site" evidence="3">
    <location>
        <position position="149"/>
    </location>
    <ligand>
        <name>a divalent metal cation</name>
        <dbReference type="ChEBI" id="CHEBI:60240"/>
    </ligand>
</feature>
<dbReference type="InterPro" id="IPR007837">
    <property type="entry name" value="DinB"/>
</dbReference>
<dbReference type="PANTHER" id="PTHR37302:SF1">
    <property type="entry name" value="PROTEIN DINB"/>
    <property type="match status" value="1"/>
</dbReference>
<comment type="caution">
    <text evidence="4">The sequence shown here is derived from an EMBL/GenBank/DDBJ whole genome shotgun (WGS) entry which is preliminary data.</text>
</comment>
<evidence type="ECO:0000313" key="4">
    <source>
        <dbReference type="EMBL" id="KYG03935.1"/>
    </source>
</evidence>
<dbReference type="PANTHER" id="PTHR37302">
    <property type="entry name" value="SLR1116 PROTEIN"/>
    <property type="match status" value="1"/>
</dbReference>
<name>A0A150STK1_SORCE</name>
<evidence type="ECO:0000256" key="2">
    <source>
        <dbReference type="ARBA" id="ARBA00022723"/>
    </source>
</evidence>